<comment type="similarity">
    <text evidence="2">Belongs to the chromate ion transporter (CHR) (TC 2.A.51) family.</text>
</comment>
<dbReference type="PANTHER" id="PTHR43663">
    <property type="entry name" value="CHROMATE TRANSPORT PROTEIN-RELATED"/>
    <property type="match status" value="1"/>
</dbReference>
<reference evidence="8 9" key="1">
    <citation type="submission" date="2023-07" db="EMBL/GenBank/DDBJ databases">
        <title>Genomic Encyclopedia of Type Strains, Phase IV (KMG-IV): sequencing the most valuable type-strain genomes for metagenomic binning, comparative biology and taxonomic classification.</title>
        <authorList>
            <person name="Goeker M."/>
        </authorList>
    </citation>
    <scope>NUCLEOTIDE SEQUENCE [LARGE SCALE GENOMIC DNA]</scope>
    <source>
        <strain evidence="8 9">DSM 29005</strain>
    </source>
</reference>
<comment type="subcellular location">
    <subcellularLocation>
        <location evidence="1">Cell membrane</location>
        <topology evidence="1">Multi-pass membrane protein</topology>
    </subcellularLocation>
</comment>
<comment type="caution">
    <text evidence="8">The sequence shown here is derived from an EMBL/GenBank/DDBJ whole genome shotgun (WGS) entry which is preliminary data.</text>
</comment>
<accession>A0ABT9ZHL9</accession>
<evidence type="ECO:0000256" key="1">
    <source>
        <dbReference type="ARBA" id="ARBA00004651"/>
    </source>
</evidence>
<evidence type="ECO:0000256" key="6">
    <source>
        <dbReference type="ARBA" id="ARBA00023136"/>
    </source>
</evidence>
<keyword evidence="5 7" id="KW-1133">Transmembrane helix</keyword>
<evidence type="ECO:0000256" key="5">
    <source>
        <dbReference type="ARBA" id="ARBA00022989"/>
    </source>
</evidence>
<organism evidence="8 9">
    <name type="scientific">Metabacillus malikii</name>
    <dbReference type="NCBI Taxonomy" id="1504265"/>
    <lineage>
        <taxon>Bacteria</taxon>
        <taxon>Bacillati</taxon>
        <taxon>Bacillota</taxon>
        <taxon>Bacilli</taxon>
        <taxon>Bacillales</taxon>
        <taxon>Bacillaceae</taxon>
        <taxon>Metabacillus</taxon>
    </lineage>
</organism>
<gene>
    <name evidence="8" type="ORF">J2S19_001961</name>
</gene>
<evidence type="ECO:0000256" key="4">
    <source>
        <dbReference type="ARBA" id="ARBA00022692"/>
    </source>
</evidence>
<feature type="transmembrane region" description="Helical" evidence="7">
    <location>
        <begin position="97"/>
        <end position="118"/>
    </location>
</feature>
<dbReference type="InterPro" id="IPR003370">
    <property type="entry name" value="Chromate_transpt"/>
</dbReference>
<evidence type="ECO:0000256" key="2">
    <source>
        <dbReference type="ARBA" id="ARBA00005262"/>
    </source>
</evidence>
<feature type="transmembrane region" description="Helical" evidence="7">
    <location>
        <begin position="153"/>
        <end position="170"/>
    </location>
</feature>
<evidence type="ECO:0000313" key="8">
    <source>
        <dbReference type="EMBL" id="MDQ0230705.1"/>
    </source>
</evidence>
<dbReference type="PANTHER" id="PTHR43663:SF1">
    <property type="entry name" value="CHROMATE TRANSPORTER"/>
    <property type="match status" value="1"/>
</dbReference>
<feature type="transmembrane region" description="Helical" evidence="7">
    <location>
        <begin position="64"/>
        <end position="90"/>
    </location>
</feature>
<dbReference type="InterPro" id="IPR052518">
    <property type="entry name" value="CHR_Transporter"/>
</dbReference>
<protein>
    <submittedName>
        <fullName evidence="8">Chromate transporter</fullName>
    </submittedName>
</protein>
<evidence type="ECO:0000313" key="9">
    <source>
        <dbReference type="Proteomes" id="UP001234495"/>
    </source>
</evidence>
<evidence type="ECO:0000256" key="3">
    <source>
        <dbReference type="ARBA" id="ARBA00022475"/>
    </source>
</evidence>
<dbReference type="EMBL" id="JAUSUD010000007">
    <property type="protein sequence ID" value="MDQ0230705.1"/>
    <property type="molecule type" value="Genomic_DNA"/>
</dbReference>
<sequence>MFLIIGFVSFGGGYAMLPMIEREVLIKGWLSVEEFSNVVAIAGMSPGPIATNSAIFVGYKVGGIAGAVAAGVGMVVPSLLLVLLIASFFFKVHHNKFVQAAFYGLRPIITGLIGYAAIRFAMNNHLLGGVNWDSISLFLIFAISLFALIKFKIHPLFVIVISGIVGVFIYG</sequence>
<feature type="transmembrane region" description="Helical" evidence="7">
    <location>
        <begin position="130"/>
        <end position="148"/>
    </location>
</feature>
<dbReference type="Pfam" id="PF02417">
    <property type="entry name" value="Chromate_transp"/>
    <property type="match status" value="1"/>
</dbReference>
<keyword evidence="4 7" id="KW-0812">Transmembrane</keyword>
<keyword evidence="3" id="KW-1003">Cell membrane</keyword>
<keyword evidence="9" id="KW-1185">Reference proteome</keyword>
<name>A0ABT9ZHL9_9BACI</name>
<keyword evidence="6 7" id="KW-0472">Membrane</keyword>
<evidence type="ECO:0000256" key="7">
    <source>
        <dbReference type="SAM" id="Phobius"/>
    </source>
</evidence>
<dbReference type="Proteomes" id="UP001234495">
    <property type="component" value="Unassembled WGS sequence"/>
</dbReference>
<proteinExistence type="inferred from homology"/>